<name>A0A346PBJ1_9EURY</name>
<reference evidence="3" key="1">
    <citation type="submission" date="2017-10" db="EMBL/GenBank/DDBJ databases">
        <title>Phenotypic and genomic properties of facultatively anaerobic sulfur-reducing natronoarchaea from hypersaline soda lakes.</title>
        <authorList>
            <person name="Sorokin D.Y."/>
            <person name="Kublanov I.V."/>
            <person name="Roman P."/>
            <person name="Sinninghe Damste J.S."/>
            <person name="Golyshin P.N."/>
            <person name="Rojo D."/>
            <person name="Ciordia S."/>
            <person name="Mena Md.C."/>
            <person name="Ferrer M."/>
            <person name="Messina E."/>
            <person name="Smedile F."/>
            <person name="La Spada G."/>
            <person name="La Cono V."/>
            <person name="Yakimov M.M."/>
        </authorList>
    </citation>
    <scope>NUCLEOTIDE SEQUENCE [LARGE SCALE GENOMIC DNA]</scope>
    <source>
        <strain evidence="3">AArc1</strain>
    </source>
</reference>
<evidence type="ECO:0000313" key="3">
    <source>
        <dbReference type="Proteomes" id="UP000258707"/>
    </source>
</evidence>
<evidence type="ECO:0000313" key="2">
    <source>
        <dbReference type="EMBL" id="AXR76886.1"/>
    </source>
</evidence>
<sequence>MSAPESHVRRETLSKRPFSSVSGTQQCVPPARPGAFSSVESPRPATDHRLGLERGRRSVCSRGRFDHTSRTAGRPNG</sequence>
<dbReference type="AlphaFoldDB" id="A0A346PBJ1"/>
<dbReference type="EMBL" id="CP024047">
    <property type="protein sequence ID" value="AXR76886.1"/>
    <property type="molecule type" value="Genomic_DNA"/>
</dbReference>
<gene>
    <name evidence="2" type="ORF">AArc1_0542</name>
</gene>
<feature type="region of interest" description="Disordered" evidence="1">
    <location>
        <begin position="1"/>
        <end position="77"/>
    </location>
</feature>
<feature type="compositionally biased region" description="Basic and acidic residues" evidence="1">
    <location>
        <begin position="1"/>
        <end position="14"/>
    </location>
</feature>
<feature type="compositionally biased region" description="Basic and acidic residues" evidence="1">
    <location>
        <begin position="45"/>
        <end position="56"/>
    </location>
</feature>
<protein>
    <submittedName>
        <fullName evidence="2">Uncharacterized protein</fullName>
    </submittedName>
</protein>
<organism evidence="2 3">
    <name type="scientific">Natrarchaeobaculum sulfurireducens</name>
    <dbReference type="NCBI Taxonomy" id="2044521"/>
    <lineage>
        <taxon>Archaea</taxon>
        <taxon>Methanobacteriati</taxon>
        <taxon>Methanobacteriota</taxon>
        <taxon>Stenosarchaea group</taxon>
        <taxon>Halobacteria</taxon>
        <taxon>Halobacteriales</taxon>
        <taxon>Natrialbaceae</taxon>
        <taxon>Natrarchaeobaculum</taxon>
    </lineage>
</organism>
<dbReference type="KEGG" id="nan:AArc1_0542"/>
<evidence type="ECO:0000256" key="1">
    <source>
        <dbReference type="SAM" id="MobiDB-lite"/>
    </source>
</evidence>
<accession>A0A346PBJ1</accession>
<feature type="compositionally biased region" description="Polar residues" evidence="1">
    <location>
        <begin position="17"/>
        <end position="27"/>
    </location>
</feature>
<proteinExistence type="predicted"/>
<dbReference type="Proteomes" id="UP000258707">
    <property type="component" value="Chromosome"/>
</dbReference>